<dbReference type="EMBL" id="VDEP01000103">
    <property type="protein sequence ID" value="KAA1131423.1"/>
    <property type="molecule type" value="Genomic_DNA"/>
</dbReference>
<evidence type="ECO:0000256" key="1">
    <source>
        <dbReference type="SAM" id="MobiDB-lite"/>
    </source>
</evidence>
<dbReference type="Proteomes" id="UP000325313">
    <property type="component" value="Unassembled WGS sequence"/>
</dbReference>
<accession>A0A5B0S300</accession>
<feature type="compositionally biased region" description="Polar residues" evidence="1">
    <location>
        <begin position="90"/>
        <end position="105"/>
    </location>
</feature>
<feature type="compositionally biased region" description="Basic and acidic residues" evidence="1">
    <location>
        <begin position="72"/>
        <end position="89"/>
    </location>
</feature>
<dbReference type="AlphaFoldDB" id="A0A5B0S300"/>
<comment type="caution">
    <text evidence="2">The sequence shown here is derived from an EMBL/GenBank/DDBJ whole genome shotgun (WGS) entry which is preliminary data.</text>
</comment>
<sequence>MGSKIKFALDGTWEAFSGSTARGARAPRERTCWVSEGPAGISHATNSSFSPLLFHPPPHLQDKHPKTSIKSKTNDQEKPKNLLGRRNDCLHTQGTSDSKSSSAFV</sequence>
<organism evidence="2 3">
    <name type="scientific">Puccinia graminis f. sp. tritici</name>
    <dbReference type="NCBI Taxonomy" id="56615"/>
    <lineage>
        <taxon>Eukaryota</taxon>
        <taxon>Fungi</taxon>
        <taxon>Dikarya</taxon>
        <taxon>Basidiomycota</taxon>
        <taxon>Pucciniomycotina</taxon>
        <taxon>Pucciniomycetes</taxon>
        <taxon>Pucciniales</taxon>
        <taxon>Pucciniaceae</taxon>
        <taxon>Puccinia</taxon>
    </lineage>
</organism>
<name>A0A5B0S300_PUCGR</name>
<feature type="region of interest" description="Disordered" evidence="1">
    <location>
        <begin position="44"/>
        <end position="105"/>
    </location>
</feature>
<gene>
    <name evidence="2" type="ORF">PGTUg99_010863</name>
</gene>
<proteinExistence type="predicted"/>
<evidence type="ECO:0000313" key="2">
    <source>
        <dbReference type="EMBL" id="KAA1131423.1"/>
    </source>
</evidence>
<protein>
    <submittedName>
        <fullName evidence="2">Uncharacterized protein</fullName>
    </submittedName>
</protein>
<evidence type="ECO:0000313" key="3">
    <source>
        <dbReference type="Proteomes" id="UP000325313"/>
    </source>
</evidence>
<reference evidence="2 3" key="1">
    <citation type="submission" date="2019-05" db="EMBL/GenBank/DDBJ databases">
        <title>Emergence of the Ug99 lineage of the wheat stem rust pathogen through somatic hybridization.</title>
        <authorList>
            <person name="Li F."/>
            <person name="Upadhyaya N.M."/>
            <person name="Sperschneider J."/>
            <person name="Matny O."/>
            <person name="Nguyen-Phuc H."/>
            <person name="Mago R."/>
            <person name="Raley C."/>
            <person name="Miller M.E."/>
            <person name="Silverstein K.A.T."/>
            <person name="Henningsen E."/>
            <person name="Hirsch C.D."/>
            <person name="Visser B."/>
            <person name="Pretorius Z.A."/>
            <person name="Steffenson B.J."/>
            <person name="Schwessinger B."/>
            <person name="Dodds P.N."/>
            <person name="Figueroa M."/>
        </authorList>
    </citation>
    <scope>NUCLEOTIDE SEQUENCE [LARGE SCALE GENOMIC DNA]</scope>
    <source>
        <strain evidence="2 3">Ug99</strain>
    </source>
</reference>